<dbReference type="RefSeq" id="XP_026492368.2">
    <property type="nucleotide sequence ID" value="XM_026636583.2"/>
</dbReference>
<dbReference type="InterPro" id="IPR003591">
    <property type="entry name" value="Leu-rich_rpt_typical-subtyp"/>
</dbReference>
<dbReference type="GO" id="GO:0045197">
    <property type="term" value="P:establishment or maintenance of epithelial cell apical/basal polarity"/>
    <property type="evidence" value="ECO:0007669"/>
    <property type="project" value="TreeGrafter"/>
</dbReference>
<dbReference type="GO" id="GO:0005912">
    <property type="term" value="C:adherens junction"/>
    <property type="evidence" value="ECO:0007669"/>
    <property type="project" value="TreeGrafter"/>
</dbReference>
<keyword evidence="4" id="KW-1185">Reference proteome</keyword>
<gene>
    <name evidence="5" type="primary">LOC113398024</name>
</gene>
<dbReference type="Pfam" id="PF23598">
    <property type="entry name" value="LRR_14"/>
    <property type="match status" value="1"/>
</dbReference>
<dbReference type="GO" id="GO:0043113">
    <property type="term" value="P:receptor clustering"/>
    <property type="evidence" value="ECO:0007669"/>
    <property type="project" value="TreeGrafter"/>
</dbReference>
<feature type="domain" description="Disease resistance R13L4/SHOC-2-like LRR" evidence="3">
    <location>
        <begin position="293"/>
        <end position="365"/>
    </location>
</feature>
<dbReference type="Pfam" id="PF13855">
    <property type="entry name" value="LRR_8"/>
    <property type="match status" value="1"/>
</dbReference>
<dbReference type="GeneID" id="113398024"/>
<dbReference type="Gene3D" id="3.80.10.10">
    <property type="entry name" value="Ribonuclease Inhibitor"/>
    <property type="match status" value="3"/>
</dbReference>
<proteinExistence type="predicted"/>
<dbReference type="InterPro" id="IPR032675">
    <property type="entry name" value="LRR_dom_sf"/>
</dbReference>
<dbReference type="PANTHER" id="PTHR23119:SF50">
    <property type="entry name" value="PDZ DOMAIN-CONTAINING PROTEIN"/>
    <property type="match status" value="1"/>
</dbReference>
<dbReference type="GO" id="GO:0019901">
    <property type="term" value="F:protein kinase binding"/>
    <property type="evidence" value="ECO:0007669"/>
    <property type="project" value="TreeGrafter"/>
</dbReference>
<evidence type="ECO:0000256" key="2">
    <source>
        <dbReference type="ARBA" id="ARBA00022737"/>
    </source>
</evidence>
<evidence type="ECO:0000313" key="4">
    <source>
        <dbReference type="Proteomes" id="UP001652626"/>
    </source>
</evidence>
<dbReference type="GO" id="GO:0014069">
    <property type="term" value="C:postsynaptic density"/>
    <property type="evidence" value="ECO:0007669"/>
    <property type="project" value="TreeGrafter"/>
</dbReference>
<keyword evidence="1" id="KW-0433">Leucine-rich repeat</keyword>
<dbReference type="InterPro" id="IPR055414">
    <property type="entry name" value="LRR_R13L4/SHOC2-like"/>
</dbReference>
<name>A0A8B8I5J9_VANTA</name>
<reference evidence="5" key="1">
    <citation type="submission" date="2025-08" db="UniProtKB">
        <authorList>
            <consortium name="RefSeq"/>
        </authorList>
    </citation>
    <scope>IDENTIFICATION</scope>
    <source>
        <tissue evidence="5">Whole body</tissue>
    </source>
</reference>
<dbReference type="GO" id="GO:0098609">
    <property type="term" value="P:cell-cell adhesion"/>
    <property type="evidence" value="ECO:0007669"/>
    <property type="project" value="TreeGrafter"/>
</dbReference>
<dbReference type="GO" id="GO:0016323">
    <property type="term" value="C:basolateral plasma membrane"/>
    <property type="evidence" value="ECO:0007669"/>
    <property type="project" value="TreeGrafter"/>
</dbReference>
<sequence>MCVFHESFQFLSCSKSVNFIMPFDFLCCVRPGVEDIVELDYSHHSLTDVPSEVFVYERTLETLLCQSNRITELPRQLFMCHGLKYLDLSDNELQAIPTAISSLVNLQHLNISRNTLASIPDNMKSLKNLIFLDLSVNPLEKLPDTITNLLALQDLYLNDTYLEYLPGNFGRLSNLRILELRDNYLMILPKSLSRSTELLRLDIGQNEFQQFPEVIGRFLKLKELWIDSNSFTSITSVIKPLENLIHLEASNNMIEELAPEIGYCTSLQDLTLSINSLTQLPDSIGQLSNLTALKLDNNRLYSIPESIGQLKNLEELMLMCNYIDMLPSSIGLLRKLKYLNVDENMLRAVPPEIGSCTKLSVLSLRANKLMKIPPEIGHLTSLRVLNLVRNSLSYLPQSLLNCDNLVALWLSENQSKPLVPMHSEVDPNTYEQVLTCFLFPQVPLTPIEIKSDNLKAENTEAQSAPRHISFVDMKPVVKAPEKPGQLRRAPTPYPKELRAMAKHARNIHKDGAQDVSPPMHNALHIKAAKITPTLQQRFASDNKLENVSADEDTPDNVQQDPMKVSTYDNLQAENAYDKPLDHTYEQEKTYKSVDHALYVESNSETNVYKSDNMDSCGLGPTQYNLKQNERYSPRQDTARSSMPINNFRGHIIENKNYVIPNDHGYHNCSDDTCNQLQRLSVTSQDRHSNDENIMSPQYSENSYNIRCRAENIPFEPAYPRKEMICHTEGKYHGNTYASETYACGSEKMYGQRKFDVFNYHPHGGRDIPSPRLHTVSQIVSSTTMPNLCNYNNMYTASNVDTNHYTSTIHQTSSPNCNMYEMSASSPTYVATQSPELYSPTGHTNATNPYRMTNTPLISDDGSFSHIQTLPSQNMYDLYDAMPASSNPPSVVSHRHSPSGLSETVYIRGQPPPYHIAAPYTKHAQYFNGTGG</sequence>
<dbReference type="SMART" id="SM00364">
    <property type="entry name" value="LRR_BAC"/>
    <property type="match status" value="11"/>
</dbReference>
<evidence type="ECO:0000259" key="3">
    <source>
        <dbReference type="Pfam" id="PF23598"/>
    </source>
</evidence>
<dbReference type="GO" id="GO:0098968">
    <property type="term" value="P:neurotransmitter receptor transport postsynaptic membrane to endosome"/>
    <property type="evidence" value="ECO:0007669"/>
    <property type="project" value="TreeGrafter"/>
</dbReference>
<dbReference type="AlphaFoldDB" id="A0A8B8I5J9"/>
<dbReference type="InterPro" id="IPR050614">
    <property type="entry name" value="Synaptic_Scaffolding_LAP-MAGUK"/>
</dbReference>
<accession>A0A8B8I5J9</accession>
<dbReference type="GO" id="GO:0098887">
    <property type="term" value="P:neurotransmitter receptor transport, endosome to postsynaptic membrane"/>
    <property type="evidence" value="ECO:0007669"/>
    <property type="project" value="TreeGrafter"/>
</dbReference>
<organism evidence="4 5">
    <name type="scientific">Vanessa tameamea</name>
    <name type="common">Kamehameha butterfly</name>
    <dbReference type="NCBI Taxonomy" id="334116"/>
    <lineage>
        <taxon>Eukaryota</taxon>
        <taxon>Metazoa</taxon>
        <taxon>Ecdysozoa</taxon>
        <taxon>Arthropoda</taxon>
        <taxon>Hexapoda</taxon>
        <taxon>Insecta</taxon>
        <taxon>Pterygota</taxon>
        <taxon>Neoptera</taxon>
        <taxon>Endopterygota</taxon>
        <taxon>Lepidoptera</taxon>
        <taxon>Glossata</taxon>
        <taxon>Ditrysia</taxon>
        <taxon>Papilionoidea</taxon>
        <taxon>Nymphalidae</taxon>
        <taxon>Nymphalinae</taxon>
        <taxon>Vanessa</taxon>
    </lineage>
</organism>
<dbReference type="OMA" id="PMQNAVH"/>
<protein>
    <submittedName>
        <fullName evidence="5">Erbin-like</fullName>
    </submittedName>
</protein>
<dbReference type="Proteomes" id="UP001652626">
    <property type="component" value="Chromosome 13"/>
</dbReference>
<keyword evidence="2" id="KW-0677">Repeat</keyword>
<dbReference type="PROSITE" id="PS51450">
    <property type="entry name" value="LRR"/>
    <property type="match status" value="3"/>
</dbReference>
<dbReference type="InterPro" id="IPR001611">
    <property type="entry name" value="Leu-rich_rpt"/>
</dbReference>
<evidence type="ECO:0000256" key="1">
    <source>
        <dbReference type="ARBA" id="ARBA00022614"/>
    </source>
</evidence>
<evidence type="ECO:0000313" key="5">
    <source>
        <dbReference type="RefSeq" id="XP_026492368.2"/>
    </source>
</evidence>
<dbReference type="SUPFAM" id="SSF52058">
    <property type="entry name" value="L domain-like"/>
    <property type="match status" value="2"/>
</dbReference>
<dbReference type="OrthoDB" id="676979at2759"/>
<dbReference type="GO" id="GO:0045211">
    <property type="term" value="C:postsynaptic membrane"/>
    <property type="evidence" value="ECO:0007669"/>
    <property type="project" value="TreeGrafter"/>
</dbReference>
<dbReference type="SMART" id="SM00369">
    <property type="entry name" value="LRR_TYP"/>
    <property type="match status" value="12"/>
</dbReference>
<dbReference type="PANTHER" id="PTHR23119">
    <property type="entry name" value="DISCS LARGE"/>
    <property type="match status" value="1"/>
</dbReference>